<evidence type="ECO:0000313" key="3">
    <source>
        <dbReference type="EMBL" id="GAX18084.1"/>
    </source>
</evidence>
<comment type="caution">
    <text evidence="3">The sequence shown here is derived from an EMBL/GenBank/DDBJ whole genome shotgun (WGS) entry which is preliminary data.</text>
</comment>
<evidence type="ECO:0000256" key="1">
    <source>
        <dbReference type="ARBA" id="ARBA00022737"/>
    </source>
</evidence>
<dbReference type="PANTHER" id="PTHR43215">
    <property type="entry name" value="RADIAL SPOKE HEAD 1 HOMOLOG"/>
    <property type="match status" value="1"/>
</dbReference>
<feature type="region of interest" description="Disordered" evidence="2">
    <location>
        <begin position="158"/>
        <end position="190"/>
    </location>
</feature>
<dbReference type="InParanoid" id="A0A1Z5JVN0"/>
<gene>
    <name evidence="3" type="ORF">FisN_25Hh060</name>
</gene>
<feature type="compositionally biased region" description="Low complexity" evidence="2">
    <location>
        <begin position="83"/>
        <end position="94"/>
    </location>
</feature>
<dbReference type="SMART" id="SM00698">
    <property type="entry name" value="MORN"/>
    <property type="match status" value="6"/>
</dbReference>
<proteinExistence type="predicted"/>
<protein>
    <submittedName>
        <fullName evidence="3">Uncharacterized protein</fullName>
    </submittedName>
</protein>
<name>A0A1Z5JVN0_FISSO</name>
<reference evidence="3 4" key="1">
    <citation type="journal article" date="2015" name="Plant Cell">
        <title>Oil accumulation by the oleaginous diatom Fistulifera solaris as revealed by the genome and transcriptome.</title>
        <authorList>
            <person name="Tanaka T."/>
            <person name="Maeda Y."/>
            <person name="Veluchamy A."/>
            <person name="Tanaka M."/>
            <person name="Abida H."/>
            <person name="Marechal E."/>
            <person name="Bowler C."/>
            <person name="Muto M."/>
            <person name="Sunaga Y."/>
            <person name="Tanaka M."/>
            <person name="Yoshino T."/>
            <person name="Taniguchi T."/>
            <person name="Fukuda Y."/>
            <person name="Nemoto M."/>
            <person name="Matsumoto M."/>
            <person name="Wong P.S."/>
            <person name="Aburatani S."/>
            <person name="Fujibuchi W."/>
        </authorList>
    </citation>
    <scope>NUCLEOTIDE SEQUENCE [LARGE SCALE GENOMIC DNA]</scope>
    <source>
        <strain evidence="3 4">JPCC DA0580</strain>
    </source>
</reference>
<feature type="compositionally biased region" description="Polar residues" evidence="2">
    <location>
        <begin position="161"/>
        <end position="178"/>
    </location>
</feature>
<dbReference type="OrthoDB" id="270720at2759"/>
<keyword evidence="1" id="KW-0677">Repeat</keyword>
<dbReference type="Proteomes" id="UP000198406">
    <property type="component" value="Unassembled WGS sequence"/>
</dbReference>
<dbReference type="EMBL" id="BDSP01000124">
    <property type="protein sequence ID" value="GAX18084.1"/>
    <property type="molecule type" value="Genomic_DNA"/>
</dbReference>
<sequence>MTIALDIQQVEHEQSQQQKRLALGQCQSCGQQLYGFEKRCGLFRIFPNCKSSEDPYRKVPLTIPQLVERGQCLRCDAHRTSRSSESCDSSDANSTHGRESPNMEQQAEDLSEFSPKPSMHAECKIRSPPLSFVKSKEGQNQIKKPELLALGVPFLSPRRTGASQTPSDRNTATYSGPYNSKGEKHGEGTMNWSNGDVYKGQFVNDRRSGHGVLTFASDTQHDNGEYVGDWANDNMHGSGTRRYPNGDVYVGKYANGKREGEGRFYFANGDLYFGEWENNQMHGSGLYYFSSGVRFEGTFLYNKRNGKGKTQNESGYIDIFQYINDERVGQGVRFNDKRTQAWRLTPRHDGTIRQNGAAPLERHRISVAEAVSLVYEIEQAAQYSNDELISSRLPK</sequence>
<dbReference type="Pfam" id="PF02493">
    <property type="entry name" value="MORN"/>
    <property type="match status" value="6"/>
</dbReference>
<dbReference type="Gene3D" id="2.20.110.10">
    <property type="entry name" value="Histone H3 K4-specific methyltransferase SET7/9 N-terminal domain"/>
    <property type="match status" value="3"/>
</dbReference>
<dbReference type="SUPFAM" id="SSF82185">
    <property type="entry name" value="Histone H3 K4-specific methyltransferase SET7/9 N-terminal domain"/>
    <property type="match status" value="2"/>
</dbReference>
<evidence type="ECO:0000256" key="2">
    <source>
        <dbReference type="SAM" id="MobiDB-lite"/>
    </source>
</evidence>
<dbReference type="AlphaFoldDB" id="A0A1Z5JVN0"/>
<organism evidence="3 4">
    <name type="scientific">Fistulifera solaris</name>
    <name type="common">Oleaginous diatom</name>
    <dbReference type="NCBI Taxonomy" id="1519565"/>
    <lineage>
        <taxon>Eukaryota</taxon>
        <taxon>Sar</taxon>
        <taxon>Stramenopiles</taxon>
        <taxon>Ochrophyta</taxon>
        <taxon>Bacillariophyta</taxon>
        <taxon>Bacillariophyceae</taxon>
        <taxon>Bacillariophycidae</taxon>
        <taxon>Naviculales</taxon>
        <taxon>Naviculaceae</taxon>
        <taxon>Fistulifera</taxon>
    </lineage>
</organism>
<accession>A0A1Z5JVN0</accession>
<dbReference type="PANTHER" id="PTHR43215:SF14">
    <property type="entry name" value="RADIAL SPOKE HEAD 1 HOMOLOG"/>
    <property type="match status" value="1"/>
</dbReference>
<keyword evidence="4" id="KW-1185">Reference proteome</keyword>
<evidence type="ECO:0000313" key="4">
    <source>
        <dbReference type="Proteomes" id="UP000198406"/>
    </source>
</evidence>
<dbReference type="InterPro" id="IPR003409">
    <property type="entry name" value="MORN"/>
</dbReference>
<feature type="region of interest" description="Disordered" evidence="2">
    <location>
        <begin position="81"/>
        <end position="121"/>
    </location>
</feature>